<dbReference type="PROSITE" id="PS51387">
    <property type="entry name" value="FAD_PCMH"/>
    <property type="match status" value="1"/>
</dbReference>
<keyword evidence="23" id="KW-1185">Reference proteome</keyword>
<dbReference type="GO" id="GO:0009252">
    <property type="term" value="P:peptidoglycan biosynthetic process"/>
    <property type="evidence" value="ECO:0007669"/>
    <property type="project" value="UniProtKB-UniRule"/>
</dbReference>
<dbReference type="HAMAP" id="MF_00037">
    <property type="entry name" value="MurB"/>
    <property type="match status" value="1"/>
</dbReference>
<evidence type="ECO:0000256" key="11">
    <source>
        <dbReference type="ARBA" id="ARBA00022857"/>
    </source>
</evidence>
<dbReference type="Gene3D" id="3.30.465.10">
    <property type="match status" value="1"/>
</dbReference>
<dbReference type="PANTHER" id="PTHR21071">
    <property type="entry name" value="UDP-N-ACETYLENOLPYRUVOYLGLUCOSAMINE REDUCTASE"/>
    <property type="match status" value="1"/>
</dbReference>
<evidence type="ECO:0000256" key="14">
    <source>
        <dbReference type="ARBA" id="ARBA00023002"/>
    </source>
</evidence>
<reference evidence="22 24" key="3">
    <citation type="submission" date="2019-08" db="EMBL/GenBank/DDBJ databases">
        <authorList>
            <person name="Kuhnert P."/>
        </authorList>
    </citation>
    <scope>NUCLEOTIDE SEQUENCE [LARGE SCALE GENOMIC DNA]</scope>
    <source>
        <strain evidence="22 24">B36.5</strain>
    </source>
</reference>
<evidence type="ECO:0000256" key="7">
    <source>
        <dbReference type="ARBA" id="ARBA00022490"/>
    </source>
</evidence>
<dbReference type="SUPFAM" id="SSF56194">
    <property type="entry name" value="Uridine diphospho-N-Acetylenolpyruvylglucosamine reductase, MurB, C-terminal domain"/>
    <property type="match status" value="1"/>
</dbReference>
<dbReference type="Gene3D" id="3.30.43.10">
    <property type="entry name" value="Uridine Diphospho-n-acetylenolpyruvylglucosamine Reductase, domain 2"/>
    <property type="match status" value="1"/>
</dbReference>
<evidence type="ECO:0000256" key="2">
    <source>
        <dbReference type="ARBA" id="ARBA00003921"/>
    </source>
</evidence>
<comment type="cofactor">
    <cofactor evidence="1 19">
        <name>FAD</name>
        <dbReference type="ChEBI" id="CHEBI:57692"/>
    </cofactor>
</comment>
<evidence type="ECO:0000256" key="18">
    <source>
        <dbReference type="ARBA" id="ARBA00048914"/>
    </source>
</evidence>
<evidence type="ECO:0000256" key="10">
    <source>
        <dbReference type="ARBA" id="ARBA00022827"/>
    </source>
</evidence>
<dbReference type="InterPro" id="IPR003170">
    <property type="entry name" value="MurB"/>
</dbReference>
<dbReference type="GO" id="GO:0071949">
    <property type="term" value="F:FAD binding"/>
    <property type="evidence" value="ECO:0007669"/>
    <property type="project" value="InterPro"/>
</dbReference>
<dbReference type="InterPro" id="IPR036318">
    <property type="entry name" value="FAD-bd_PCMH-like_sf"/>
</dbReference>
<dbReference type="Proteomes" id="UP000323594">
    <property type="component" value="Chromosome"/>
</dbReference>
<dbReference type="Proteomes" id="UP000042527">
    <property type="component" value="Unassembled WGS sequence"/>
</dbReference>
<dbReference type="InterPro" id="IPR016166">
    <property type="entry name" value="FAD-bd_PCMH"/>
</dbReference>
<dbReference type="GO" id="GO:0008360">
    <property type="term" value="P:regulation of cell shape"/>
    <property type="evidence" value="ECO:0007669"/>
    <property type="project" value="UniProtKB-KW"/>
</dbReference>
<keyword evidence="11 19" id="KW-0521">NADP</keyword>
<organism evidence="21 23">
    <name type="scientific">Treponema phagedenis</name>
    <dbReference type="NCBI Taxonomy" id="162"/>
    <lineage>
        <taxon>Bacteria</taxon>
        <taxon>Pseudomonadati</taxon>
        <taxon>Spirochaetota</taxon>
        <taxon>Spirochaetia</taxon>
        <taxon>Spirochaetales</taxon>
        <taxon>Treponemataceae</taxon>
        <taxon>Treponema</taxon>
    </lineage>
</organism>
<dbReference type="NCBIfam" id="NF010480">
    <property type="entry name" value="PRK13905.1"/>
    <property type="match status" value="1"/>
</dbReference>
<dbReference type="EMBL" id="CDNC01000009">
    <property type="protein sequence ID" value="CEM61319.1"/>
    <property type="molecule type" value="Genomic_DNA"/>
</dbReference>
<keyword evidence="15 19" id="KW-0131">Cell cycle</keyword>
<comment type="function">
    <text evidence="2 19">Cell wall formation.</text>
</comment>
<evidence type="ECO:0000256" key="8">
    <source>
        <dbReference type="ARBA" id="ARBA00022618"/>
    </source>
</evidence>
<evidence type="ECO:0000256" key="3">
    <source>
        <dbReference type="ARBA" id="ARBA00004496"/>
    </source>
</evidence>
<evidence type="ECO:0000256" key="16">
    <source>
        <dbReference type="ARBA" id="ARBA00023316"/>
    </source>
</evidence>
<dbReference type="InterPro" id="IPR016167">
    <property type="entry name" value="FAD-bd_PCMH_sub1"/>
</dbReference>
<dbReference type="GO" id="GO:0051301">
    <property type="term" value="P:cell division"/>
    <property type="evidence" value="ECO:0007669"/>
    <property type="project" value="UniProtKB-KW"/>
</dbReference>
<keyword evidence="16 19" id="KW-0961">Cell wall biogenesis/degradation</keyword>
<keyword evidence="12 19" id="KW-0133">Cell shape</keyword>
<comment type="pathway">
    <text evidence="4 19">Cell wall biogenesis; peptidoglycan biosynthesis.</text>
</comment>
<keyword evidence="8 19" id="KW-0132">Cell division</keyword>
<comment type="similarity">
    <text evidence="19">Belongs to the MurB family.</text>
</comment>
<comment type="subcellular location">
    <subcellularLocation>
        <location evidence="3 19">Cytoplasm</location>
    </subcellularLocation>
</comment>
<keyword evidence="14 19" id="KW-0560">Oxidoreductase</keyword>
<evidence type="ECO:0000256" key="6">
    <source>
        <dbReference type="ARBA" id="ARBA00015188"/>
    </source>
</evidence>
<dbReference type="InterPro" id="IPR006094">
    <property type="entry name" value="Oxid_FAD_bind_N"/>
</dbReference>
<reference evidence="23" key="2">
    <citation type="submission" date="2015-01" db="EMBL/GenBank/DDBJ databases">
        <authorList>
            <person name="Manzoor Shahid"/>
            <person name="Zubair Saima"/>
        </authorList>
    </citation>
    <scope>NUCLEOTIDE SEQUENCE [LARGE SCALE GENOMIC DNA]</scope>
    <source>
        <strain evidence="23">V1</strain>
    </source>
</reference>
<dbReference type="InterPro" id="IPR011601">
    <property type="entry name" value="MurB_C"/>
</dbReference>
<name>A0A0B7GRS9_TREPH</name>
<feature type="domain" description="FAD-binding PCMH-type" evidence="20">
    <location>
        <begin position="31"/>
        <end position="211"/>
    </location>
</feature>
<keyword evidence="10 19" id="KW-0274">FAD</keyword>
<dbReference type="Pfam" id="PF01565">
    <property type="entry name" value="FAD_binding_4"/>
    <property type="match status" value="1"/>
</dbReference>
<comment type="catalytic activity">
    <reaction evidence="18 19">
        <text>UDP-N-acetyl-alpha-D-muramate + NADP(+) = UDP-N-acetyl-3-O-(1-carboxyvinyl)-alpha-D-glucosamine + NADPH + H(+)</text>
        <dbReference type="Rhea" id="RHEA:12248"/>
        <dbReference type="ChEBI" id="CHEBI:15378"/>
        <dbReference type="ChEBI" id="CHEBI:57783"/>
        <dbReference type="ChEBI" id="CHEBI:58349"/>
        <dbReference type="ChEBI" id="CHEBI:68483"/>
        <dbReference type="ChEBI" id="CHEBI:70757"/>
        <dbReference type="EC" id="1.3.1.98"/>
    </reaction>
</comment>
<dbReference type="Gene3D" id="3.90.78.10">
    <property type="entry name" value="UDP-N-acetylenolpyruvoylglucosamine reductase, C-terminal domain"/>
    <property type="match status" value="1"/>
</dbReference>
<evidence type="ECO:0000313" key="22">
    <source>
        <dbReference type="EMBL" id="QEJ97226.1"/>
    </source>
</evidence>
<gene>
    <name evidence="19 21" type="primary">murB</name>
    <name evidence="22" type="ORF">FUT82_03970</name>
    <name evidence="21" type="ORF">TPHV1_170050</name>
</gene>
<dbReference type="GO" id="GO:0008762">
    <property type="term" value="F:UDP-N-acetylmuramate dehydrogenase activity"/>
    <property type="evidence" value="ECO:0007669"/>
    <property type="project" value="UniProtKB-UniRule"/>
</dbReference>
<evidence type="ECO:0000256" key="5">
    <source>
        <dbReference type="ARBA" id="ARBA00012518"/>
    </source>
</evidence>
<dbReference type="InterPro" id="IPR036635">
    <property type="entry name" value="MurB_C_sf"/>
</dbReference>
<keyword evidence="13 19" id="KW-0573">Peptidoglycan synthesis</keyword>
<dbReference type="AlphaFoldDB" id="A0A0B7GRS9"/>
<evidence type="ECO:0000313" key="21">
    <source>
        <dbReference type="EMBL" id="CEM61319.1"/>
    </source>
</evidence>
<evidence type="ECO:0000256" key="15">
    <source>
        <dbReference type="ARBA" id="ARBA00023306"/>
    </source>
</evidence>
<evidence type="ECO:0000313" key="24">
    <source>
        <dbReference type="Proteomes" id="UP000323594"/>
    </source>
</evidence>
<evidence type="ECO:0000256" key="17">
    <source>
        <dbReference type="ARBA" id="ARBA00031026"/>
    </source>
</evidence>
<dbReference type="EC" id="1.3.1.98" evidence="5 19"/>
<keyword evidence="9 19" id="KW-0285">Flavoprotein</keyword>
<sequence>MPILREIPKKCKFRHLLRFNVPLAEKTGFRTGGIADVYFEPTSIEELDTAICYFFEENIPVSIIGGGTNILVADKGIRGVVVSLQKLRTIQTEKLTDGGFLVTAESGVLMQELIDFCIAQEFAGLENFGGLPGTVGGAAYMNARCYEKSISDVFYSARTLSFFEKRCILDEVKYHKEDWDYKKSPFQTEDGVKLGYNRPIILSVSFLLTQGIKKEIEALAQEKLADRTTKGHFRAPSGGSTFKNNRNFGKPSGKIIDEAGLRGLRVGGAQVAPWHGNFIINEHNATAADIRTLIETVQRKIFESNGIRLEPEILYAGEWN</sequence>
<dbReference type="UniPathway" id="UPA00219"/>
<reference evidence="21" key="1">
    <citation type="submission" date="2015-01" db="EMBL/GenBank/DDBJ databases">
        <authorList>
            <person name="Xiang T."/>
            <person name="Song Y."/>
            <person name="Huang L."/>
            <person name="Wang B."/>
            <person name="Wu P."/>
        </authorList>
    </citation>
    <scope>NUCLEOTIDE SEQUENCE [LARGE SCALE GENOMIC DNA]</scope>
    <source>
        <strain evidence="21">V1</strain>
    </source>
</reference>
<evidence type="ECO:0000313" key="23">
    <source>
        <dbReference type="Proteomes" id="UP000042527"/>
    </source>
</evidence>
<accession>A0A0B7GRS9</accession>
<evidence type="ECO:0000256" key="19">
    <source>
        <dbReference type="HAMAP-Rule" id="MF_00037"/>
    </source>
</evidence>
<dbReference type="RefSeq" id="WP_002695397.1">
    <property type="nucleotide sequence ID" value="NZ_CDNC01000009.1"/>
</dbReference>
<dbReference type="NCBIfam" id="TIGR00179">
    <property type="entry name" value="murB"/>
    <property type="match status" value="1"/>
</dbReference>
<dbReference type="SUPFAM" id="SSF56176">
    <property type="entry name" value="FAD-binding/transporter-associated domain-like"/>
    <property type="match status" value="1"/>
</dbReference>
<evidence type="ECO:0000259" key="20">
    <source>
        <dbReference type="PROSITE" id="PS51387"/>
    </source>
</evidence>
<protein>
    <recommendedName>
        <fullName evidence="6 19">UDP-N-acetylenolpyruvoylglucosamine reductase</fullName>
        <ecNumber evidence="5 19">1.3.1.98</ecNumber>
    </recommendedName>
    <alternativeName>
        <fullName evidence="17 19">UDP-N-acetylmuramate dehydrogenase</fullName>
    </alternativeName>
</protein>
<feature type="active site" description="Proton donor" evidence="19">
    <location>
        <position position="240"/>
    </location>
</feature>
<dbReference type="OrthoDB" id="9804753at2"/>
<dbReference type="InterPro" id="IPR016169">
    <property type="entry name" value="FAD-bd_PCMH_sub2"/>
</dbReference>
<evidence type="ECO:0000256" key="12">
    <source>
        <dbReference type="ARBA" id="ARBA00022960"/>
    </source>
</evidence>
<dbReference type="Pfam" id="PF02873">
    <property type="entry name" value="MurB_C"/>
    <property type="match status" value="1"/>
</dbReference>
<dbReference type="PANTHER" id="PTHR21071:SF4">
    <property type="entry name" value="UDP-N-ACETYLENOLPYRUVOYLGLUCOSAMINE REDUCTASE"/>
    <property type="match status" value="1"/>
</dbReference>
<dbReference type="GO" id="GO:0005829">
    <property type="term" value="C:cytosol"/>
    <property type="evidence" value="ECO:0007669"/>
    <property type="project" value="TreeGrafter"/>
</dbReference>
<dbReference type="EMBL" id="CP042817">
    <property type="protein sequence ID" value="QEJ97226.1"/>
    <property type="molecule type" value="Genomic_DNA"/>
</dbReference>
<evidence type="ECO:0000256" key="9">
    <source>
        <dbReference type="ARBA" id="ARBA00022630"/>
    </source>
</evidence>
<evidence type="ECO:0000256" key="1">
    <source>
        <dbReference type="ARBA" id="ARBA00001974"/>
    </source>
</evidence>
<dbReference type="GeneID" id="57752059"/>
<comment type="caution">
    <text evidence="19">Lacks conserved residue(s) required for the propagation of feature annotation.</text>
</comment>
<feature type="active site" evidence="19">
    <location>
        <position position="312"/>
    </location>
</feature>
<evidence type="ECO:0000256" key="13">
    <source>
        <dbReference type="ARBA" id="ARBA00022984"/>
    </source>
</evidence>
<evidence type="ECO:0000256" key="4">
    <source>
        <dbReference type="ARBA" id="ARBA00004752"/>
    </source>
</evidence>
<keyword evidence="7 19" id="KW-0963">Cytoplasm</keyword>
<dbReference type="GO" id="GO:0071555">
    <property type="term" value="P:cell wall organization"/>
    <property type="evidence" value="ECO:0007669"/>
    <property type="project" value="UniProtKB-KW"/>
</dbReference>
<proteinExistence type="inferred from homology"/>